<evidence type="ECO:0000256" key="1">
    <source>
        <dbReference type="ARBA" id="ARBA00022531"/>
    </source>
</evidence>
<dbReference type="SUPFAM" id="SSF50939">
    <property type="entry name" value="Sialidases"/>
    <property type="match status" value="1"/>
</dbReference>
<dbReference type="InterPro" id="IPR028203">
    <property type="entry name" value="PSII_CF48-like_dom"/>
</dbReference>
<comment type="caution">
    <text evidence="4">The sequence shown here is derived from an EMBL/GenBank/DDBJ whole genome shotgun (WGS) entry which is preliminary data.</text>
</comment>
<dbReference type="PANTHER" id="PTHR47199">
    <property type="entry name" value="PHOTOSYSTEM II STABILITY/ASSEMBLY FACTOR HCF136, CHLOROPLASTIC"/>
    <property type="match status" value="1"/>
</dbReference>
<keyword evidence="2" id="KW-0604">Photosystem II</keyword>
<evidence type="ECO:0000256" key="2">
    <source>
        <dbReference type="ARBA" id="ARBA00023276"/>
    </source>
</evidence>
<dbReference type="AlphaFoldDB" id="A0A4V1M6T3"/>
<dbReference type="RefSeq" id="WP_129047867.1">
    <property type="nucleotide sequence ID" value="NZ_SDHX01000001.1"/>
</dbReference>
<accession>A0A4V1M6T3</accession>
<dbReference type="InterPro" id="IPR036278">
    <property type="entry name" value="Sialidase_sf"/>
</dbReference>
<gene>
    <name evidence="4" type="ORF">ESB00_11720</name>
</gene>
<evidence type="ECO:0000259" key="3">
    <source>
        <dbReference type="Pfam" id="PF14870"/>
    </source>
</evidence>
<dbReference type="CDD" id="cd15482">
    <property type="entry name" value="Sialidase_non-viral"/>
    <property type="match status" value="1"/>
</dbReference>
<keyword evidence="5" id="KW-1185">Reference proteome</keyword>
<dbReference type="EMBL" id="SDHX01000001">
    <property type="protein sequence ID" value="RXK56499.1"/>
    <property type="molecule type" value="Genomic_DNA"/>
</dbReference>
<protein>
    <recommendedName>
        <fullName evidence="3">Photosynthesis system II assembly factor Ycf48/Hcf136-like domain-containing protein</fullName>
    </recommendedName>
</protein>
<dbReference type="GO" id="GO:0015979">
    <property type="term" value="P:photosynthesis"/>
    <property type="evidence" value="ECO:0007669"/>
    <property type="project" value="UniProtKB-KW"/>
</dbReference>
<dbReference type="InterPro" id="IPR015943">
    <property type="entry name" value="WD40/YVTN_repeat-like_dom_sf"/>
</dbReference>
<name>A0A4V1M6T3_9BACT</name>
<feature type="domain" description="Photosynthesis system II assembly factor Ycf48/Hcf136-like" evidence="3">
    <location>
        <begin position="88"/>
        <end position="136"/>
    </location>
</feature>
<reference evidence="4 5" key="1">
    <citation type="submission" date="2019-01" db="EMBL/GenBank/DDBJ databases">
        <title>Lacunisphaera sp. strain TWA-58.</title>
        <authorList>
            <person name="Chen W.-M."/>
        </authorList>
    </citation>
    <scope>NUCLEOTIDE SEQUENCE [LARGE SCALE GENOMIC DNA]</scope>
    <source>
        <strain evidence="4 5">TWA-58</strain>
    </source>
</reference>
<dbReference type="Gene3D" id="2.130.10.10">
    <property type="entry name" value="YVTN repeat-like/Quinoprotein amine dehydrogenase"/>
    <property type="match status" value="1"/>
</dbReference>
<evidence type="ECO:0000313" key="4">
    <source>
        <dbReference type="EMBL" id="RXK56499.1"/>
    </source>
</evidence>
<feature type="domain" description="Photosynthesis system II assembly factor Ycf48/Hcf136-like" evidence="3">
    <location>
        <begin position="138"/>
        <end position="305"/>
    </location>
</feature>
<dbReference type="Pfam" id="PF14870">
    <property type="entry name" value="PSII_BNR"/>
    <property type="match status" value="2"/>
</dbReference>
<organism evidence="4 5">
    <name type="scientific">Oleiharenicola lentus</name>
    <dbReference type="NCBI Taxonomy" id="2508720"/>
    <lineage>
        <taxon>Bacteria</taxon>
        <taxon>Pseudomonadati</taxon>
        <taxon>Verrucomicrobiota</taxon>
        <taxon>Opitutia</taxon>
        <taxon>Opitutales</taxon>
        <taxon>Opitutaceae</taxon>
        <taxon>Oleiharenicola</taxon>
    </lineage>
</organism>
<keyword evidence="1" id="KW-0602">Photosynthesis</keyword>
<dbReference type="PANTHER" id="PTHR47199:SF2">
    <property type="entry name" value="PHOTOSYSTEM II STABILITY_ASSEMBLY FACTOR HCF136, CHLOROPLASTIC"/>
    <property type="match status" value="1"/>
</dbReference>
<dbReference type="Proteomes" id="UP000290218">
    <property type="component" value="Unassembled WGS sequence"/>
</dbReference>
<dbReference type="GO" id="GO:0009523">
    <property type="term" value="C:photosystem II"/>
    <property type="evidence" value="ECO:0007669"/>
    <property type="project" value="UniProtKB-KW"/>
</dbReference>
<proteinExistence type="predicted"/>
<evidence type="ECO:0000313" key="5">
    <source>
        <dbReference type="Proteomes" id="UP000290218"/>
    </source>
</evidence>
<sequence length="335" mass="35451">MPRLPQAVAAVCDHRENPSAVTDRRYRMGPLCMLAILALTFALPIRAAESSEPAPLAAKSLLLDLARAGDRLVAVGDRGHVLLSDDEGRTWRQVIVPTRAMLTGVSFGDTRHGWAVGHDGVILATTDAGESWTLQNSGLDLEAVLLDVLFLDATRGFAVGAYGKCLATTDAGRTWTALAVSEDESHFNAIVAGPGGRLYLPGEAGTLMVTPDGRKWERLEVPYDGSLYGLLPLGEQGLLIYGLRGRVFASADLGTDWAPRDTHPPVLIAAGVRLKSGGVVLAGLGGNFHVSRDDGATFRHWQPTEYTGGVSALLETADSALLVAGEKGVARLTLP</sequence>
<dbReference type="OrthoDB" id="9764804at2"/>